<dbReference type="PANTHER" id="PTHR30290">
    <property type="entry name" value="PERIPLASMIC BINDING COMPONENT OF ABC TRANSPORTER"/>
    <property type="match status" value="1"/>
</dbReference>
<name>A0A3G6J6V3_9CORY</name>
<dbReference type="GO" id="GO:1904680">
    <property type="term" value="F:peptide transmembrane transporter activity"/>
    <property type="evidence" value="ECO:0007669"/>
    <property type="project" value="TreeGrafter"/>
</dbReference>
<evidence type="ECO:0000313" key="2">
    <source>
        <dbReference type="EMBL" id="AZA13696.1"/>
    </source>
</evidence>
<dbReference type="OrthoDB" id="7888869at2"/>
<dbReference type="EMBL" id="CP033896">
    <property type="protein sequence ID" value="AZA13696.1"/>
    <property type="molecule type" value="Genomic_DNA"/>
</dbReference>
<dbReference type="PROSITE" id="PS51257">
    <property type="entry name" value="PROKAR_LIPOPROTEIN"/>
    <property type="match status" value="1"/>
</dbReference>
<dbReference type="AlphaFoldDB" id="A0A3G6J6V3"/>
<dbReference type="InterPro" id="IPR000914">
    <property type="entry name" value="SBP_5_dom"/>
</dbReference>
<dbReference type="Pfam" id="PF00496">
    <property type="entry name" value="SBP_bac_5"/>
    <property type="match status" value="1"/>
</dbReference>
<keyword evidence="3" id="KW-1185">Reference proteome</keyword>
<dbReference type="PANTHER" id="PTHR30290:SF65">
    <property type="entry name" value="MONOACYL PHOSPHATIDYLINOSITOL TETRAMANNOSIDE-BINDING PROTEIN LPQW-RELATED"/>
    <property type="match status" value="1"/>
</dbReference>
<reference evidence="2 3" key="1">
    <citation type="submission" date="2018-11" db="EMBL/GenBank/DDBJ databases">
        <authorList>
            <person name="Kleinhagauer T."/>
            <person name="Glaeser S.P."/>
            <person name="Spergser J."/>
            <person name="Ruckert C."/>
            <person name="Kaempfer P."/>
            <person name="Busse H.-J."/>
        </authorList>
    </citation>
    <scope>NUCLEOTIDE SEQUENCE [LARGE SCALE GENOMIC DNA]</scope>
    <source>
        <strain evidence="2 3">200CH</strain>
    </source>
</reference>
<dbReference type="GO" id="GO:0015833">
    <property type="term" value="P:peptide transport"/>
    <property type="evidence" value="ECO:0007669"/>
    <property type="project" value="TreeGrafter"/>
</dbReference>
<dbReference type="RefSeq" id="WP_123928135.1">
    <property type="nucleotide sequence ID" value="NZ_CP033896.1"/>
</dbReference>
<dbReference type="Gene3D" id="3.40.190.10">
    <property type="entry name" value="Periplasmic binding protein-like II"/>
    <property type="match status" value="1"/>
</dbReference>
<dbReference type="KEGG" id="ccho:CCHOA_06485"/>
<dbReference type="InterPro" id="IPR039424">
    <property type="entry name" value="SBP_5"/>
</dbReference>
<evidence type="ECO:0000313" key="3">
    <source>
        <dbReference type="Proteomes" id="UP000269019"/>
    </source>
</evidence>
<protein>
    <submittedName>
        <fullName evidence="2">Putative monoacyl phosphatidylinositol tetramannoside-binding protein LpqW</fullName>
    </submittedName>
</protein>
<organism evidence="2 3">
    <name type="scientific">Corynebacterium choanae</name>
    <dbReference type="NCBI Taxonomy" id="1862358"/>
    <lineage>
        <taxon>Bacteria</taxon>
        <taxon>Bacillati</taxon>
        <taxon>Actinomycetota</taxon>
        <taxon>Actinomycetes</taxon>
        <taxon>Mycobacteriales</taxon>
        <taxon>Corynebacteriaceae</taxon>
        <taxon>Corynebacterium</taxon>
    </lineage>
</organism>
<dbReference type="SUPFAM" id="SSF53850">
    <property type="entry name" value="Periplasmic binding protein-like II"/>
    <property type="match status" value="1"/>
</dbReference>
<proteinExistence type="predicted"/>
<feature type="domain" description="Solute-binding protein family 5" evidence="1">
    <location>
        <begin position="110"/>
        <end position="351"/>
    </location>
</feature>
<gene>
    <name evidence="2" type="ORF">CCHOA_06485</name>
</gene>
<sequence>MDETRHGMSPRRPWRQIVSRVGAAMLLLVGCAEQPTDQSPEMEPTITYAAGVDQVTLNAGSAEGVSTRADMLSARIYPGVFVWGPGGQFVPNTDIATAQLLPGAQRSAVYRINVDARYSDGVPLTCTDFLLAWRAQVTEGFAGFAPVYDQVEKVFCEPGARKFIVTFKEDYGDRWQELFATGQVLPSHTIAQRAGVSMEELNDMLLTGDPSTLAPIAEIWNTGFRLSSFDPTLAVASGPYQVVAVDPGVSVTLAANPQYLGDEPQTARIVIYAFGKEPSGNGELPAPDVADLTWLTTVPWVHDAADTQVTTVTPQAGSLTDSLVLARGGLFADAANRRAFAACIDQQTVAAVSAEISGIEVHPVGARLVHTAGGEHGKLADIAQAHIPANMEAAAPLRGAVIRIGHLPGHRRYAAMVDAIAQSCAPAGVTVVDASDDYTSLGALQDEYGQGNIDAFLTPLSTREGFSRLAADTDDPTMLRAEEQRLWEEVLTIPLADEPRVAIVHNTIGQVVPNTAETGIGWNMDRWTILAPGKEKVTPNTGS</sequence>
<evidence type="ECO:0000259" key="1">
    <source>
        <dbReference type="Pfam" id="PF00496"/>
    </source>
</evidence>
<dbReference type="Proteomes" id="UP000269019">
    <property type="component" value="Chromosome"/>
</dbReference>
<accession>A0A3G6J6V3</accession>